<keyword evidence="5 10" id="KW-0418">Kinase</keyword>
<dbReference type="RefSeq" id="WP_059055063.1">
    <property type="nucleotide sequence ID" value="NZ_LOJF01000010.1"/>
</dbReference>
<proteinExistence type="inferred from homology"/>
<comment type="similarity">
    <text evidence="1">Belongs to the FGGY kinase family.</text>
</comment>
<feature type="domain" description="Carbohydrate kinase FGGY C-terminal" evidence="9">
    <location>
        <begin position="258"/>
        <end position="450"/>
    </location>
</feature>
<dbReference type="Gene3D" id="3.30.420.40">
    <property type="match status" value="2"/>
</dbReference>
<organism evidence="10 11">
    <name type="scientific">Tractidigestivibacter scatoligenes</name>
    <name type="common">Olsenella scatoligenes</name>
    <dbReference type="NCBI Taxonomy" id="1299998"/>
    <lineage>
        <taxon>Bacteria</taxon>
        <taxon>Bacillati</taxon>
        <taxon>Actinomycetota</taxon>
        <taxon>Coriobacteriia</taxon>
        <taxon>Coriobacteriales</taxon>
        <taxon>Atopobiaceae</taxon>
        <taxon>Tractidigestivibacter</taxon>
    </lineage>
</organism>
<dbReference type="SUPFAM" id="SSF53067">
    <property type="entry name" value="Actin-like ATPase domain"/>
    <property type="match status" value="2"/>
</dbReference>
<name>A0A124EGP3_TRASO</name>
<dbReference type="PANTHER" id="PTHR43095:SF5">
    <property type="entry name" value="XYLULOSE KINASE"/>
    <property type="match status" value="1"/>
</dbReference>
<dbReference type="STRING" id="1299998.AUL39_07925"/>
<evidence type="ECO:0000259" key="8">
    <source>
        <dbReference type="Pfam" id="PF00370"/>
    </source>
</evidence>
<evidence type="ECO:0000256" key="2">
    <source>
        <dbReference type="ARBA" id="ARBA00022629"/>
    </source>
</evidence>
<evidence type="ECO:0000259" key="9">
    <source>
        <dbReference type="Pfam" id="PF02782"/>
    </source>
</evidence>
<dbReference type="GO" id="GO:0042732">
    <property type="term" value="P:D-xylose metabolic process"/>
    <property type="evidence" value="ECO:0007669"/>
    <property type="project" value="UniProtKB-KW"/>
</dbReference>
<dbReference type="Proteomes" id="UP000054078">
    <property type="component" value="Unassembled WGS sequence"/>
</dbReference>
<keyword evidence="2" id="KW-0859">Xylose metabolism</keyword>
<evidence type="ECO:0000256" key="5">
    <source>
        <dbReference type="ARBA" id="ARBA00022777"/>
    </source>
</evidence>
<sequence length="478" mass="51464">MALRHLAIDIGASSGRAIVGELDETGRLRLTEVHRFENGLVQRGGHLCWDIDALWESVLDGLAAAHERGLTPATVGVDTWGVDFVLLDGSDRRLGEAVGYRDARTQGVREELERTGVLPFSEHYARTGIQYQPFNTAYQLWALKREHPEQLAAARTFLMVPDYLNFLLCGEKANEYTNASTTALVGATSRDWDRELLGRLDLPADIFLPVSMPGCALGHLRPEVARRVGFDAEVVLPATHDTGSAFLAVPARDDRAAFLSSGTWSLLGTELAAPVTSPSSAAANFTNEGGYQARYRYLKNIMGLWMIQCVRRESARPDGSLPTWGELVSAASDAHEQGFRSTVDAEDERFLSPDSMVGEVCAACAEAGQPVPGTTGEVACTVYDSLAADYARTVRQMQEFTGTTFTSVNVVGGGSANAYLNQATANACGLPVYAGPTEGTALGNLIVQMIHAGELADLVSARAAIARSFDIKEVLPHE</sequence>
<keyword evidence="3" id="KW-0808">Transferase</keyword>
<dbReference type="GO" id="GO:0005524">
    <property type="term" value="F:ATP binding"/>
    <property type="evidence" value="ECO:0007669"/>
    <property type="project" value="UniProtKB-KW"/>
</dbReference>
<keyword evidence="7" id="KW-0684">Rhamnose metabolism</keyword>
<dbReference type="InterPro" id="IPR050406">
    <property type="entry name" value="FGGY_Carb_Kinase"/>
</dbReference>
<evidence type="ECO:0000256" key="3">
    <source>
        <dbReference type="ARBA" id="ARBA00022679"/>
    </source>
</evidence>
<dbReference type="OrthoDB" id="9761504at2"/>
<feature type="domain" description="Carbohydrate kinase FGGY N-terminal" evidence="8">
    <location>
        <begin position="6"/>
        <end position="246"/>
    </location>
</feature>
<dbReference type="Pfam" id="PF02782">
    <property type="entry name" value="FGGY_C"/>
    <property type="match status" value="1"/>
</dbReference>
<dbReference type="AlphaFoldDB" id="A0A124EGP3"/>
<dbReference type="InterPro" id="IPR018485">
    <property type="entry name" value="FGGY_C"/>
</dbReference>
<keyword evidence="4" id="KW-0547">Nucleotide-binding</keyword>
<evidence type="ECO:0000256" key="7">
    <source>
        <dbReference type="ARBA" id="ARBA00023308"/>
    </source>
</evidence>
<protein>
    <submittedName>
        <fullName evidence="10">Rhamnulokinase</fullName>
    </submittedName>
</protein>
<dbReference type="InterPro" id="IPR013449">
    <property type="entry name" value="Rhamnulokinase"/>
</dbReference>
<keyword evidence="6" id="KW-0067">ATP-binding</keyword>
<dbReference type="GO" id="GO:0019301">
    <property type="term" value="P:rhamnose catabolic process"/>
    <property type="evidence" value="ECO:0007669"/>
    <property type="project" value="InterPro"/>
</dbReference>
<dbReference type="PANTHER" id="PTHR43095">
    <property type="entry name" value="SUGAR KINASE"/>
    <property type="match status" value="1"/>
</dbReference>
<accession>A0A124EGP3</accession>
<dbReference type="Pfam" id="PF00370">
    <property type="entry name" value="FGGY_N"/>
    <property type="match status" value="1"/>
</dbReference>
<evidence type="ECO:0000256" key="1">
    <source>
        <dbReference type="ARBA" id="ARBA00009156"/>
    </source>
</evidence>
<reference evidence="10 11" key="1">
    <citation type="submission" date="2015-12" db="EMBL/GenBank/DDBJ databases">
        <title>Draft Genome Sequence of Olsenella scatoligenes SK9K4T; a Producer of 3-Methylindole- (skatole) and 4-Methylphenol- (p-cresol) Isolated from Pig Feces.</title>
        <authorList>
            <person name="Li X."/>
            <person name="Borg B."/>
            <person name="Canibe N."/>
        </authorList>
    </citation>
    <scope>NUCLEOTIDE SEQUENCE [LARGE SCALE GENOMIC DNA]</scope>
    <source>
        <strain evidence="10 11">SK9K4</strain>
    </source>
</reference>
<keyword evidence="11" id="KW-1185">Reference proteome</keyword>
<dbReference type="CDD" id="cd07771">
    <property type="entry name" value="ASKHA_NBD_FGGY_RhaB-like"/>
    <property type="match status" value="1"/>
</dbReference>
<dbReference type="EMBL" id="LOJF01000010">
    <property type="protein sequence ID" value="KUH58134.1"/>
    <property type="molecule type" value="Genomic_DNA"/>
</dbReference>
<keyword evidence="2" id="KW-0119">Carbohydrate metabolism</keyword>
<dbReference type="GO" id="GO:0008993">
    <property type="term" value="F:rhamnulokinase activity"/>
    <property type="evidence" value="ECO:0007669"/>
    <property type="project" value="InterPro"/>
</dbReference>
<dbReference type="InterPro" id="IPR018484">
    <property type="entry name" value="FGGY_N"/>
</dbReference>
<evidence type="ECO:0000313" key="10">
    <source>
        <dbReference type="EMBL" id="KUH58134.1"/>
    </source>
</evidence>
<evidence type="ECO:0000256" key="4">
    <source>
        <dbReference type="ARBA" id="ARBA00022741"/>
    </source>
</evidence>
<gene>
    <name evidence="10" type="ORF">AUL39_07925</name>
</gene>
<evidence type="ECO:0000256" key="6">
    <source>
        <dbReference type="ARBA" id="ARBA00022840"/>
    </source>
</evidence>
<dbReference type="InterPro" id="IPR043129">
    <property type="entry name" value="ATPase_NBD"/>
</dbReference>
<comment type="caution">
    <text evidence="10">The sequence shown here is derived from an EMBL/GenBank/DDBJ whole genome shotgun (WGS) entry which is preliminary data.</text>
</comment>
<evidence type="ECO:0000313" key="11">
    <source>
        <dbReference type="Proteomes" id="UP000054078"/>
    </source>
</evidence>